<dbReference type="EMBL" id="FTOO01000006">
    <property type="protein sequence ID" value="SIS88764.1"/>
    <property type="molecule type" value="Genomic_DNA"/>
</dbReference>
<dbReference type="InterPro" id="IPR056111">
    <property type="entry name" value="DUF7694"/>
</dbReference>
<sequence length="101" mass="11759">MKAVHVGEAWHGCKVYKLRKCTVMVEYHVDGGWHMSISHPERYPTWDEIREARYQLIPNDVTMAMLLPPKEEYVNVHPNCFHLHEVVDNGSDIPMMLEAKA</sequence>
<dbReference type="AlphaFoldDB" id="A0A1N7MRK2"/>
<name>A0A1N7MRK2_9BACL</name>
<reference evidence="3" key="1">
    <citation type="submission" date="2017-01" db="EMBL/GenBank/DDBJ databases">
        <authorList>
            <person name="Varghese N."/>
            <person name="Submissions S."/>
        </authorList>
    </citation>
    <scope>NUCLEOTIDE SEQUENCE [LARGE SCALE GENOMIC DNA]</scope>
    <source>
        <strain evidence="3">DSM 16176</strain>
    </source>
</reference>
<evidence type="ECO:0000259" key="1">
    <source>
        <dbReference type="Pfam" id="PF24746"/>
    </source>
</evidence>
<evidence type="ECO:0000313" key="3">
    <source>
        <dbReference type="Proteomes" id="UP000186156"/>
    </source>
</evidence>
<keyword evidence="3" id="KW-1185">Reference proteome</keyword>
<dbReference type="STRING" id="252246.SAMN05421799_10659"/>
<protein>
    <recommendedName>
        <fullName evidence="1">DUF7694 domain-containing protein</fullName>
    </recommendedName>
</protein>
<evidence type="ECO:0000313" key="2">
    <source>
        <dbReference type="EMBL" id="SIS88764.1"/>
    </source>
</evidence>
<accession>A0A1N7MRK2</accession>
<organism evidence="2 3">
    <name type="scientific">Alicyclobacillus vulcanalis</name>
    <dbReference type="NCBI Taxonomy" id="252246"/>
    <lineage>
        <taxon>Bacteria</taxon>
        <taxon>Bacillati</taxon>
        <taxon>Bacillota</taxon>
        <taxon>Bacilli</taxon>
        <taxon>Bacillales</taxon>
        <taxon>Alicyclobacillaceae</taxon>
        <taxon>Alicyclobacillus</taxon>
    </lineage>
</organism>
<gene>
    <name evidence="2" type="ORF">SAMN05421799_10659</name>
</gene>
<dbReference type="Proteomes" id="UP000186156">
    <property type="component" value="Unassembled WGS sequence"/>
</dbReference>
<dbReference type="Pfam" id="PF24746">
    <property type="entry name" value="DUF7694"/>
    <property type="match status" value="1"/>
</dbReference>
<feature type="domain" description="DUF7694" evidence="1">
    <location>
        <begin position="30"/>
        <end position="86"/>
    </location>
</feature>
<proteinExistence type="predicted"/>
<dbReference type="OrthoDB" id="2339975at2"/>
<dbReference type="RefSeq" id="WP_076346947.1">
    <property type="nucleotide sequence ID" value="NZ_FTOO01000006.1"/>
</dbReference>